<reference evidence="5 6" key="1">
    <citation type="journal article" date="2014" name="PLoS ONE">
        <title>De novo Genome Assembly of the Fungal Plant Pathogen Pyrenophora semeniperda.</title>
        <authorList>
            <person name="Soliai M.M."/>
            <person name="Meyer S.E."/>
            <person name="Udall J.A."/>
            <person name="Elzinga D.E."/>
            <person name="Hermansen R.A."/>
            <person name="Bodily P.M."/>
            <person name="Hart A.A."/>
            <person name="Coleman C.E."/>
        </authorList>
    </citation>
    <scope>NUCLEOTIDE SEQUENCE [LARGE SCALE GENOMIC DNA]</scope>
    <source>
        <strain evidence="5 6">CCB06</strain>
        <tissue evidence="5">Mycelium</tissue>
    </source>
</reference>
<dbReference type="EMBL" id="KE747826">
    <property type="protein sequence ID" value="RMZ71090.1"/>
    <property type="molecule type" value="Genomic_DNA"/>
</dbReference>
<evidence type="ECO:0000313" key="6">
    <source>
        <dbReference type="Proteomes" id="UP000265663"/>
    </source>
</evidence>
<feature type="region of interest" description="Disordered" evidence="2">
    <location>
        <begin position="497"/>
        <end position="524"/>
    </location>
</feature>
<feature type="domain" description="Fe-containing alcohol dehydrogenase-like C-terminal" evidence="4">
    <location>
        <begin position="233"/>
        <end position="430"/>
    </location>
</feature>
<organism evidence="5 6">
    <name type="scientific">Pyrenophora seminiperda CCB06</name>
    <dbReference type="NCBI Taxonomy" id="1302712"/>
    <lineage>
        <taxon>Eukaryota</taxon>
        <taxon>Fungi</taxon>
        <taxon>Dikarya</taxon>
        <taxon>Ascomycota</taxon>
        <taxon>Pezizomycotina</taxon>
        <taxon>Dothideomycetes</taxon>
        <taxon>Pleosporomycetidae</taxon>
        <taxon>Pleosporales</taxon>
        <taxon>Pleosporineae</taxon>
        <taxon>Pleosporaceae</taxon>
        <taxon>Pyrenophora</taxon>
    </lineage>
</organism>
<dbReference type="GO" id="GO:0005739">
    <property type="term" value="C:mitochondrion"/>
    <property type="evidence" value="ECO:0007669"/>
    <property type="project" value="TreeGrafter"/>
</dbReference>
<gene>
    <name evidence="5" type="ORF">GMOD_00005592</name>
</gene>
<dbReference type="InterPro" id="IPR039697">
    <property type="entry name" value="Alcohol_dehydrogenase_Fe"/>
</dbReference>
<evidence type="ECO:0000256" key="2">
    <source>
        <dbReference type="SAM" id="MobiDB-lite"/>
    </source>
</evidence>
<dbReference type="SUPFAM" id="SSF56796">
    <property type="entry name" value="Dehydroquinate synthase-like"/>
    <property type="match status" value="1"/>
</dbReference>
<keyword evidence="1" id="KW-0560">Oxidoreductase</keyword>
<protein>
    <submittedName>
        <fullName evidence="5">Maleylacetate reductase</fullName>
    </submittedName>
</protein>
<dbReference type="GO" id="GO:0046872">
    <property type="term" value="F:metal ion binding"/>
    <property type="evidence" value="ECO:0007669"/>
    <property type="project" value="InterPro"/>
</dbReference>
<proteinExistence type="predicted"/>
<dbReference type="Proteomes" id="UP000265663">
    <property type="component" value="Unassembled WGS sequence"/>
</dbReference>
<dbReference type="InterPro" id="IPR001670">
    <property type="entry name" value="ADH_Fe/GldA"/>
</dbReference>
<dbReference type="CDD" id="cd08192">
    <property type="entry name" value="MAR-like"/>
    <property type="match status" value="1"/>
</dbReference>
<feature type="domain" description="Alcohol dehydrogenase iron-type/glycerol dehydrogenase GldA" evidence="3">
    <location>
        <begin position="48"/>
        <end position="219"/>
    </location>
</feature>
<dbReference type="InterPro" id="IPR018211">
    <property type="entry name" value="ADH_Fe_CS"/>
</dbReference>
<dbReference type="Gene3D" id="3.40.50.1970">
    <property type="match status" value="1"/>
</dbReference>
<dbReference type="PROSITE" id="PS00060">
    <property type="entry name" value="ADH_IRON_2"/>
    <property type="match status" value="1"/>
</dbReference>
<dbReference type="GO" id="GO:0004022">
    <property type="term" value="F:alcohol dehydrogenase (NAD+) activity"/>
    <property type="evidence" value="ECO:0007669"/>
    <property type="project" value="TreeGrafter"/>
</dbReference>
<dbReference type="InterPro" id="IPR056798">
    <property type="entry name" value="ADH_Fe_C"/>
</dbReference>
<dbReference type="Pfam" id="PF00465">
    <property type="entry name" value="Fe-ADH"/>
    <property type="match status" value="1"/>
</dbReference>
<evidence type="ECO:0000259" key="4">
    <source>
        <dbReference type="Pfam" id="PF25137"/>
    </source>
</evidence>
<dbReference type="Pfam" id="PF25137">
    <property type="entry name" value="ADH_Fe_C"/>
    <property type="match status" value="1"/>
</dbReference>
<keyword evidence="6" id="KW-1185">Reference proteome</keyword>
<dbReference type="OrthoDB" id="339764at2759"/>
<dbReference type="AlphaFoldDB" id="A0A3M7M9N1"/>
<evidence type="ECO:0000313" key="5">
    <source>
        <dbReference type="EMBL" id="RMZ71090.1"/>
    </source>
</evidence>
<evidence type="ECO:0000256" key="1">
    <source>
        <dbReference type="ARBA" id="ARBA00023002"/>
    </source>
</evidence>
<dbReference type="PANTHER" id="PTHR11496">
    <property type="entry name" value="ALCOHOL DEHYDROGENASE"/>
    <property type="match status" value="1"/>
</dbReference>
<feature type="compositionally biased region" description="Low complexity" evidence="2">
    <location>
        <begin position="503"/>
        <end position="523"/>
    </location>
</feature>
<dbReference type="PANTHER" id="PTHR11496:SF107">
    <property type="entry name" value="ALCOHOL DEHYDROGENASE, PUTATIVE (AFU_ORTHOLOGUE AFUA_1G06800)-RELATED"/>
    <property type="match status" value="1"/>
</dbReference>
<evidence type="ECO:0000259" key="3">
    <source>
        <dbReference type="Pfam" id="PF00465"/>
    </source>
</evidence>
<name>A0A3M7M9N1_9PLEO</name>
<dbReference type="Gene3D" id="1.20.1090.10">
    <property type="entry name" value="Dehydroquinate synthase-like - alpha domain"/>
    <property type="match status" value="1"/>
</dbReference>
<sequence length="578" mass="63553">MRVNIHLFVDNSFHHSYKMSSYANYSCKKRTIQQLPTPARKGHNAILNAEYIQDIIEIIGTWSCQRIFLVHSKALDHNTDVIKKLKEKLGSFVVGAKSGVGAHSPYEDILDIAKMIHEKNVDCLISIGSSSYSDASKIARLMHTNLAPDNLTVEAMEALVNQDKGCADNLKDPKVKLILVPTSLSASEWNNNSSATNPHTHKKQHFASEQAAPDLILLDREVASTSPRTLWLASGMRAVDHCVETMVNEKCPEEAFRHMEDALAVLLRGLKDYKNGENEGNRDELLDGIGDCQIGSRNAMMGLLLWNVRMGLSHTIGHQLGSVCDVMHGVTSCIMLAPVLRYTASKSDRQKQIQERVLGIWNKVLKSEEPSLADAVSNFVKYLELPSTLKEVGVEEQEVIDKVAEQTLTDVMWEMEAMGGKEDVLAILDTAKVTHLHFGRYIALSSPMGKFSELATSSTITWANSAGSCPSPHRLIVLHISYILLLSSRNFLERRNHPASSHSAFPSQPQCFSSSSPHNGNSSWPLESANLIGSEASSHGATLENDDVEVCDCAVGDFVGSGGSHWSTQILSRASSRV</sequence>
<accession>A0A3M7M9N1</accession>